<feature type="region of interest" description="Disordered" evidence="1">
    <location>
        <begin position="56"/>
        <end position="76"/>
    </location>
</feature>
<proteinExistence type="predicted"/>
<evidence type="ECO:0000256" key="1">
    <source>
        <dbReference type="SAM" id="MobiDB-lite"/>
    </source>
</evidence>
<dbReference type="EMBL" id="DAKRPA010000042">
    <property type="protein sequence ID" value="DBA01765.1"/>
    <property type="molecule type" value="Genomic_DNA"/>
</dbReference>
<feature type="region of interest" description="Disordered" evidence="1">
    <location>
        <begin position="198"/>
        <end position="220"/>
    </location>
</feature>
<reference evidence="2" key="2">
    <citation type="journal article" date="2023" name="Microbiol Resour">
        <title>Decontamination and Annotation of the Draft Genome Sequence of the Oomycete Lagenidium giganteum ARSEF 373.</title>
        <authorList>
            <person name="Morgan W.R."/>
            <person name="Tartar A."/>
        </authorList>
    </citation>
    <scope>NUCLEOTIDE SEQUENCE</scope>
    <source>
        <strain evidence="2">ARSEF 373</strain>
    </source>
</reference>
<name>A0AAV2Z7M0_9STRA</name>
<gene>
    <name evidence="2" type="ORF">N0F65_010175</name>
</gene>
<keyword evidence="3" id="KW-1185">Reference proteome</keyword>
<feature type="compositionally biased region" description="Acidic residues" evidence="1">
    <location>
        <begin position="56"/>
        <end position="66"/>
    </location>
</feature>
<accession>A0AAV2Z7M0</accession>
<sequence length="280" mass="31043">MSIVAHNSKYLADKKPFFKHFYARDLTITAVRSVAIQGLMVFNGFVASLEFDETDDEDTASEDEGLEMTKKKNKKKYEEEEEKKEFEFPTIDEFSATCTKSFFKSLSITTCLRSLEEVAIHFCQPKLVRKLIKDVSKSALRKYSRSASKAKAASLMLQTGMRANFLSHIAIFVIEETQQIVLILYKRFIGSCKSTNKKIAPESTASPKKNLRSKDCDKKDKKDKECSDIELFLGITAKNATRCGLSVVTGGIGAAVGTLIRPGLGTVIGATIGDTISYAL</sequence>
<evidence type="ECO:0000313" key="3">
    <source>
        <dbReference type="Proteomes" id="UP001146120"/>
    </source>
</evidence>
<dbReference type="PANTHER" id="PTHR36074">
    <property type="entry name" value="ISOPENTENYL-DIPHOSPHATE DELTA-ISOMERASE"/>
    <property type="match status" value="1"/>
</dbReference>
<comment type="caution">
    <text evidence="2">The sequence shown here is derived from an EMBL/GenBank/DDBJ whole genome shotgun (WGS) entry which is preliminary data.</text>
</comment>
<dbReference type="AlphaFoldDB" id="A0AAV2Z7M0"/>
<evidence type="ECO:0000313" key="2">
    <source>
        <dbReference type="EMBL" id="DBA01765.1"/>
    </source>
</evidence>
<dbReference type="PANTHER" id="PTHR36074:SF1">
    <property type="entry name" value="ISOPENTENYL-DIPHOSPHATE DELTA-ISOMERASE"/>
    <property type="match status" value="1"/>
</dbReference>
<protein>
    <submittedName>
        <fullName evidence="2">Uncharacterized protein</fullName>
    </submittedName>
</protein>
<reference evidence="2" key="1">
    <citation type="submission" date="2022-11" db="EMBL/GenBank/DDBJ databases">
        <authorList>
            <person name="Morgan W.R."/>
            <person name="Tartar A."/>
        </authorList>
    </citation>
    <scope>NUCLEOTIDE SEQUENCE</scope>
    <source>
        <strain evidence="2">ARSEF 373</strain>
    </source>
</reference>
<organism evidence="2 3">
    <name type="scientific">Lagenidium giganteum</name>
    <dbReference type="NCBI Taxonomy" id="4803"/>
    <lineage>
        <taxon>Eukaryota</taxon>
        <taxon>Sar</taxon>
        <taxon>Stramenopiles</taxon>
        <taxon>Oomycota</taxon>
        <taxon>Peronosporomycetes</taxon>
        <taxon>Pythiales</taxon>
        <taxon>Pythiaceae</taxon>
    </lineage>
</organism>
<dbReference type="Proteomes" id="UP001146120">
    <property type="component" value="Unassembled WGS sequence"/>
</dbReference>